<organism evidence="2 3">
    <name type="scientific">Salmonirosea aquatica</name>
    <dbReference type="NCBI Taxonomy" id="2654236"/>
    <lineage>
        <taxon>Bacteria</taxon>
        <taxon>Pseudomonadati</taxon>
        <taxon>Bacteroidota</taxon>
        <taxon>Cytophagia</taxon>
        <taxon>Cytophagales</taxon>
        <taxon>Spirosomataceae</taxon>
        <taxon>Salmonirosea</taxon>
    </lineage>
</organism>
<dbReference type="RefSeq" id="WP_152758039.1">
    <property type="nucleotide sequence ID" value="NZ_WHLY01000002.1"/>
</dbReference>
<feature type="transmembrane region" description="Helical" evidence="1">
    <location>
        <begin position="12"/>
        <end position="35"/>
    </location>
</feature>
<dbReference type="EMBL" id="WHLY01000002">
    <property type="protein sequence ID" value="MPR33070.1"/>
    <property type="molecule type" value="Genomic_DNA"/>
</dbReference>
<accession>A0A7C9FBX3</accession>
<keyword evidence="3" id="KW-1185">Reference proteome</keyword>
<dbReference type="InterPro" id="IPR012427">
    <property type="entry name" value="DUF1622"/>
</dbReference>
<dbReference type="PANTHER" id="PTHR38468:SF1">
    <property type="entry name" value="SLL0939 PROTEIN"/>
    <property type="match status" value="1"/>
</dbReference>
<dbReference type="Pfam" id="PF07784">
    <property type="entry name" value="DUF1622"/>
    <property type="match status" value="1"/>
</dbReference>
<keyword evidence="1" id="KW-0472">Membrane</keyword>
<dbReference type="AlphaFoldDB" id="A0A7C9FBX3"/>
<dbReference type="Proteomes" id="UP000479293">
    <property type="component" value="Unassembled WGS sequence"/>
</dbReference>
<gene>
    <name evidence="2" type="ORF">GBK04_06790</name>
</gene>
<keyword evidence="1" id="KW-1133">Transmembrane helix</keyword>
<comment type="caution">
    <text evidence="2">The sequence shown here is derived from an EMBL/GenBank/DDBJ whole genome shotgun (WGS) entry which is preliminary data.</text>
</comment>
<evidence type="ECO:0000256" key="1">
    <source>
        <dbReference type="SAM" id="Phobius"/>
    </source>
</evidence>
<evidence type="ECO:0000313" key="3">
    <source>
        <dbReference type="Proteomes" id="UP000479293"/>
    </source>
</evidence>
<name>A0A7C9FBX3_9BACT</name>
<evidence type="ECO:0000313" key="2">
    <source>
        <dbReference type="EMBL" id="MPR33070.1"/>
    </source>
</evidence>
<keyword evidence="1" id="KW-0812">Transmembrane</keyword>
<sequence>MKELAELVTKYLSSFIEILAAVVIGIALLQFLYSYALNVSRPNSGKTIQDIRIRFGSSLTVSLELLLGADILATAIAPTWDEIGKLAAIATLRTALNYFLERELKNSELAKQGIPIEASDIEGTSPRSD</sequence>
<reference evidence="2 3" key="1">
    <citation type="submission" date="2019-10" db="EMBL/GenBank/DDBJ databases">
        <title>Draft Genome Sequence of Cytophagaceae sp. SJW1-29.</title>
        <authorList>
            <person name="Choi A."/>
        </authorList>
    </citation>
    <scope>NUCLEOTIDE SEQUENCE [LARGE SCALE GENOMIC DNA]</scope>
    <source>
        <strain evidence="2 3">SJW1-29</strain>
    </source>
</reference>
<proteinExistence type="predicted"/>
<protein>
    <submittedName>
        <fullName evidence="2">DUF1622 domain-containing protein</fullName>
    </submittedName>
</protein>
<dbReference type="PANTHER" id="PTHR38468">
    <property type="entry name" value="SLL0939 PROTEIN"/>
    <property type="match status" value="1"/>
</dbReference>